<gene>
    <name evidence="2" type="ORF">FYJ62_00520</name>
</gene>
<accession>A0A6A8MD82</accession>
<comment type="caution">
    <text evidence="2">The sequence shown here is derived from an EMBL/GenBank/DDBJ whole genome shotgun (WGS) entry which is preliminary data.</text>
</comment>
<feature type="signal peptide" evidence="1">
    <location>
        <begin position="1"/>
        <end position="27"/>
    </location>
</feature>
<name>A0A6A8MD82_9LACO</name>
<dbReference type="Proteomes" id="UP000438120">
    <property type="component" value="Unassembled WGS sequence"/>
</dbReference>
<dbReference type="AlphaFoldDB" id="A0A6A8MD82"/>
<feature type="chain" id="PRO_5025631245" description="DUF5626 domain-containing protein" evidence="1">
    <location>
        <begin position="28"/>
        <end position="165"/>
    </location>
</feature>
<keyword evidence="1" id="KW-0732">Signal</keyword>
<organism evidence="2 3">
    <name type="scientific">Lactobacillus porci</name>
    <dbReference type="NCBI Taxonomy" id="2012477"/>
    <lineage>
        <taxon>Bacteria</taxon>
        <taxon>Bacillati</taxon>
        <taxon>Bacillota</taxon>
        <taxon>Bacilli</taxon>
        <taxon>Lactobacillales</taxon>
        <taxon>Lactobacillaceae</taxon>
        <taxon>Lactobacillus</taxon>
    </lineage>
</organism>
<sequence length="165" mass="18781">MKRRKLFMLLGLIGMLAQYYPQSKVLAAEQNISQDNPSNYQTFTPSTQQNSTTVNPNLFTTQFNTVKGNLGVAKVWISGGEIYLLLKVTNPIFPVYHVTGTINVHYYATGKKRAYNRYFEFSGFGSLNKNWTYHHKYNTKRHGQVVVTGELNGNFGEISFPHTAF</sequence>
<dbReference type="EMBL" id="VUMX01000001">
    <property type="protein sequence ID" value="MST86170.1"/>
    <property type="molecule type" value="Genomic_DNA"/>
</dbReference>
<evidence type="ECO:0008006" key="4">
    <source>
        <dbReference type="Google" id="ProtNLM"/>
    </source>
</evidence>
<evidence type="ECO:0000256" key="1">
    <source>
        <dbReference type="SAM" id="SignalP"/>
    </source>
</evidence>
<proteinExistence type="predicted"/>
<keyword evidence="3" id="KW-1185">Reference proteome</keyword>
<protein>
    <recommendedName>
        <fullName evidence="4">DUF5626 domain-containing protein</fullName>
    </recommendedName>
</protein>
<evidence type="ECO:0000313" key="2">
    <source>
        <dbReference type="EMBL" id="MST86170.1"/>
    </source>
</evidence>
<evidence type="ECO:0000313" key="3">
    <source>
        <dbReference type="Proteomes" id="UP000438120"/>
    </source>
</evidence>
<dbReference type="RefSeq" id="WP_154486196.1">
    <property type="nucleotide sequence ID" value="NZ_VUMX01000001.1"/>
</dbReference>
<reference evidence="2 3" key="1">
    <citation type="submission" date="2019-08" db="EMBL/GenBank/DDBJ databases">
        <title>In-depth cultivation of the pig gut microbiome towards novel bacterial diversity and tailored functional studies.</title>
        <authorList>
            <person name="Wylensek D."/>
            <person name="Hitch T.C.A."/>
            <person name="Clavel T."/>
        </authorList>
    </citation>
    <scope>NUCLEOTIDE SEQUENCE [LARGE SCALE GENOMIC DNA]</scope>
    <source>
        <strain evidence="2 3">Bifido-178-WT-2B</strain>
    </source>
</reference>